<dbReference type="EC" id="3.5.1.28" evidence="4"/>
<dbReference type="InterPro" id="IPR038765">
    <property type="entry name" value="Papain-like_cys_pep_sf"/>
</dbReference>
<dbReference type="RefSeq" id="WP_003000153.1">
    <property type="nucleotide sequence ID" value="NZ_UHFA01000002.1"/>
</dbReference>
<keyword evidence="2" id="KW-0732">Signal</keyword>
<evidence type="ECO:0000313" key="5">
    <source>
        <dbReference type="Proteomes" id="UP000254082"/>
    </source>
</evidence>
<evidence type="ECO:0000256" key="2">
    <source>
        <dbReference type="SAM" id="SignalP"/>
    </source>
</evidence>
<evidence type="ECO:0000313" key="4">
    <source>
        <dbReference type="EMBL" id="SUN36057.1"/>
    </source>
</evidence>
<protein>
    <submittedName>
        <fullName evidence="4">N-acetylmuramoyl-L-alanine amidase sle1</fullName>
        <ecNumber evidence="4">3.5.1.28</ecNumber>
    </submittedName>
</protein>
<dbReference type="SMART" id="SM00458">
    <property type="entry name" value="RICIN"/>
    <property type="match status" value="2"/>
</dbReference>
<proteinExistence type="predicted"/>
<dbReference type="SUPFAM" id="SSF50370">
    <property type="entry name" value="Ricin B-like lectins"/>
    <property type="match status" value="2"/>
</dbReference>
<feature type="region of interest" description="Disordered" evidence="1">
    <location>
        <begin position="66"/>
        <end position="134"/>
    </location>
</feature>
<dbReference type="InterPro" id="IPR000772">
    <property type="entry name" value="Ricin_B_lectin"/>
</dbReference>
<feature type="chain" id="PRO_5016689503" evidence="2">
    <location>
        <begin position="40"/>
        <end position="622"/>
    </location>
</feature>
<dbReference type="Gene3D" id="2.80.10.50">
    <property type="match status" value="3"/>
</dbReference>
<dbReference type="SUPFAM" id="SSF54001">
    <property type="entry name" value="Cysteine proteinases"/>
    <property type="match status" value="1"/>
</dbReference>
<keyword evidence="5" id="KW-1185">Reference proteome</keyword>
<accession>A0A380JF82</accession>
<dbReference type="InterPro" id="IPR035992">
    <property type="entry name" value="Ricin_B-like_lectins"/>
</dbReference>
<dbReference type="PROSITE" id="PS50231">
    <property type="entry name" value="RICIN_B_LECTIN"/>
    <property type="match status" value="2"/>
</dbReference>
<organism evidence="4 5">
    <name type="scientific">Streptococcus downei MFe28</name>
    <dbReference type="NCBI Taxonomy" id="764290"/>
    <lineage>
        <taxon>Bacteria</taxon>
        <taxon>Bacillati</taxon>
        <taxon>Bacillota</taxon>
        <taxon>Bacilli</taxon>
        <taxon>Lactobacillales</taxon>
        <taxon>Streptococcaceae</taxon>
        <taxon>Streptococcus</taxon>
    </lineage>
</organism>
<feature type="compositionally biased region" description="Polar residues" evidence="1">
    <location>
        <begin position="82"/>
        <end position="112"/>
    </location>
</feature>
<dbReference type="CDD" id="cd00161">
    <property type="entry name" value="beta-trefoil_Ricin-like"/>
    <property type="match status" value="2"/>
</dbReference>
<dbReference type="Gene3D" id="3.90.1720.10">
    <property type="entry name" value="endopeptidase domain like (from Nostoc punctiforme)"/>
    <property type="match status" value="1"/>
</dbReference>
<dbReference type="EMBL" id="UHFA01000002">
    <property type="protein sequence ID" value="SUN36057.1"/>
    <property type="molecule type" value="Genomic_DNA"/>
</dbReference>
<evidence type="ECO:0000259" key="3">
    <source>
        <dbReference type="PROSITE" id="PS50911"/>
    </source>
</evidence>
<dbReference type="GO" id="GO:0008745">
    <property type="term" value="F:N-acetylmuramoyl-L-alanine amidase activity"/>
    <property type="evidence" value="ECO:0007669"/>
    <property type="project" value="UniProtKB-EC"/>
</dbReference>
<keyword evidence="4" id="KW-0378">Hydrolase</keyword>
<feature type="compositionally biased region" description="Polar residues" evidence="1">
    <location>
        <begin position="120"/>
        <end position="134"/>
    </location>
</feature>
<gene>
    <name evidence="4" type="ORF">NCTC11391_01100</name>
</gene>
<dbReference type="Pfam" id="PF05257">
    <property type="entry name" value="CHAP"/>
    <property type="match status" value="1"/>
</dbReference>
<dbReference type="InterPro" id="IPR007921">
    <property type="entry name" value="CHAP_dom"/>
</dbReference>
<dbReference type="AlphaFoldDB" id="A0A380JF82"/>
<dbReference type="OrthoDB" id="2144002at2"/>
<dbReference type="Proteomes" id="UP000254082">
    <property type="component" value="Unassembled WGS sequence"/>
</dbReference>
<feature type="signal peptide" evidence="2">
    <location>
        <begin position="1"/>
        <end position="39"/>
    </location>
</feature>
<evidence type="ECO:0000256" key="1">
    <source>
        <dbReference type="SAM" id="MobiDB-lite"/>
    </source>
</evidence>
<sequence length="622" mass="68560">MTRNKRKMRKHELKKQAFLAGLTTMAVGAVALSSGYVQADEQVSSSNPSSDVSLVTGQEANQTISDIQSNPENQEQARDTTDNQVQAENKEQAQATGNQVGQSSTDESQTGLESHEISGTGVQAESETDPTQVTPIETEVNKEAGQENSTVKRASVVAVVERKTANTVSAARGDDYPAYLKNAAPDSVIDPWRLYNRECTSFTAWRLQSVNGFTIPGAYGNGGQWGYRARREGYRVDNNPAIGSVGWLDDGSYGHVAWISNVMGDNVEIEEYNYGYTHNYHRRVAHKSAFTGYIHFKDLAVVSKPSDGRYDVESLAPATDRTLSDGDYVIASTLDTNFGLDINDSNFQNGSNVQLSNNISDSRAIFNIHYLGDGYYKIIHKKSGKAVDAGDGGSKNGANIQLYDDNGSDYQKWIIKPSWNSNSFEIISKKSGLNVDITERNISNGTNIELYEKTTSGAQQFRFISLDNDAKRTIADGDYHIVSALDDNMVLDVPYNTSEDNTQVQIFTKKTDQNDNQVFKVKYLNNGYYSITTKTTNKMIDDTGNGAFNGNKVSIITPNGSESQQWIIRASAINGFFEIVSKRKNQVLDVTGAKASPETKVQLYARNNTKSQAWKFVPVKKD</sequence>
<reference evidence="4 5" key="1">
    <citation type="submission" date="2018-06" db="EMBL/GenBank/DDBJ databases">
        <authorList>
            <consortium name="Pathogen Informatics"/>
            <person name="Doyle S."/>
        </authorList>
    </citation>
    <scope>NUCLEOTIDE SEQUENCE [LARGE SCALE GENOMIC DNA]</scope>
    <source>
        <strain evidence="5">NCTC 11391</strain>
    </source>
</reference>
<name>A0A380JF82_STRDO</name>
<dbReference type="Pfam" id="PF14200">
    <property type="entry name" value="RicinB_lectin_2"/>
    <property type="match status" value="2"/>
</dbReference>
<dbReference type="PROSITE" id="PS50911">
    <property type="entry name" value="CHAP"/>
    <property type="match status" value="1"/>
</dbReference>
<feature type="domain" description="Peptidase C51" evidence="3">
    <location>
        <begin position="174"/>
        <end position="295"/>
    </location>
</feature>